<feature type="compositionally biased region" description="Low complexity" evidence="1">
    <location>
        <begin position="53"/>
        <end position="64"/>
    </location>
</feature>
<proteinExistence type="predicted"/>
<name>A0A1Y1ZR39_9PLEO</name>
<dbReference type="EMBL" id="MCFA01000048">
    <property type="protein sequence ID" value="ORY12690.1"/>
    <property type="molecule type" value="Genomic_DNA"/>
</dbReference>
<accession>A0A1Y1ZR39</accession>
<comment type="caution">
    <text evidence="2">The sequence shown here is derived from an EMBL/GenBank/DDBJ whole genome shotgun (WGS) entry which is preliminary data.</text>
</comment>
<organism evidence="2 3">
    <name type="scientific">Clohesyomyces aquaticus</name>
    <dbReference type="NCBI Taxonomy" id="1231657"/>
    <lineage>
        <taxon>Eukaryota</taxon>
        <taxon>Fungi</taxon>
        <taxon>Dikarya</taxon>
        <taxon>Ascomycota</taxon>
        <taxon>Pezizomycotina</taxon>
        <taxon>Dothideomycetes</taxon>
        <taxon>Pleosporomycetidae</taxon>
        <taxon>Pleosporales</taxon>
        <taxon>Lindgomycetaceae</taxon>
        <taxon>Clohesyomyces</taxon>
    </lineage>
</organism>
<feature type="compositionally biased region" description="Polar residues" evidence="1">
    <location>
        <begin position="344"/>
        <end position="353"/>
    </location>
</feature>
<gene>
    <name evidence="2" type="ORF">BCR34DRAFT_563232</name>
</gene>
<dbReference type="OrthoDB" id="4770388at2759"/>
<evidence type="ECO:0000256" key="1">
    <source>
        <dbReference type="SAM" id="MobiDB-lite"/>
    </source>
</evidence>
<sequence length="353" mass="39115">MFLFHRNTTGVFTRDHPHCYTENRLLAIKSAMRGCMQGGEAMGSLANNGRNMSHSNTFSSSHSSPQACEPCAHASTTTLTWSRQERHFSTRTMAENDGYSPERVRKLEADRQRFLEFSYMTMGTPPSEEYNEMRKQVQEEQEKTPASYVKSEELTVTSKVNCPCHEGCKADHGAFYIAETMCKRRGQVGRIEVKEDTGSGPNWISASYANALGLSRQDVQSPLGGYQTLTGEAVNVTHKVSMTLLGRANKSCGDEFLIAPDGFPVEGVMLGRQFIEKYGHPFALFSPKEGKEVLLVVENKVSQGEKVAIKGRRAEADRKAKDLADRRQQAASRKGNPPSRPRKTMSSASGSTL</sequence>
<evidence type="ECO:0000313" key="3">
    <source>
        <dbReference type="Proteomes" id="UP000193144"/>
    </source>
</evidence>
<feature type="compositionally biased region" description="Basic and acidic residues" evidence="1">
    <location>
        <begin position="312"/>
        <end position="328"/>
    </location>
</feature>
<keyword evidence="3" id="KW-1185">Reference proteome</keyword>
<feature type="region of interest" description="Disordered" evidence="1">
    <location>
        <begin position="50"/>
        <end position="69"/>
    </location>
</feature>
<feature type="region of interest" description="Disordered" evidence="1">
    <location>
        <begin position="307"/>
        <end position="353"/>
    </location>
</feature>
<evidence type="ECO:0000313" key="2">
    <source>
        <dbReference type="EMBL" id="ORY12690.1"/>
    </source>
</evidence>
<protein>
    <submittedName>
        <fullName evidence="2">Uncharacterized protein</fullName>
    </submittedName>
</protein>
<dbReference type="Proteomes" id="UP000193144">
    <property type="component" value="Unassembled WGS sequence"/>
</dbReference>
<reference evidence="2 3" key="1">
    <citation type="submission" date="2016-07" db="EMBL/GenBank/DDBJ databases">
        <title>Pervasive Adenine N6-methylation of Active Genes in Fungi.</title>
        <authorList>
            <consortium name="DOE Joint Genome Institute"/>
            <person name="Mondo S.J."/>
            <person name="Dannebaum R.O."/>
            <person name="Kuo R.C."/>
            <person name="Labutti K."/>
            <person name="Haridas S."/>
            <person name="Kuo A."/>
            <person name="Salamov A."/>
            <person name="Ahrendt S.R."/>
            <person name="Lipzen A."/>
            <person name="Sullivan W."/>
            <person name="Andreopoulos W.B."/>
            <person name="Clum A."/>
            <person name="Lindquist E."/>
            <person name="Daum C."/>
            <person name="Ramamoorthy G.K."/>
            <person name="Gryganskyi A."/>
            <person name="Culley D."/>
            <person name="Magnuson J.K."/>
            <person name="James T.Y."/>
            <person name="O'Malley M.A."/>
            <person name="Stajich J.E."/>
            <person name="Spatafora J.W."/>
            <person name="Visel A."/>
            <person name="Grigoriev I.V."/>
        </authorList>
    </citation>
    <scope>NUCLEOTIDE SEQUENCE [LARGE SCALE GENOMIC DNA]</scope>
    <source>
        <strain evidence="2 3">CBS 115471</strain>
    </source>
</reference>
<dbReference type="AlphaFoldDB" id="A0A1Y1ZR39"/>